<dbReference type="EMBL" id="QORK01000032">
    <property type="protein sequence ID" value="TFF77709.1"/>
    <property type="molecule type" value="Genomic_DNA"/>
</dbReference>
<accession>A0A5F0K8H2</accession>
<proteinExistence type="predicted"/>
<dbReference type="Pfam" id="PF05472">
    <property type="entry name" value="Ter"/>
    <property type="match status" value="1"/>
</dbReference>
<dbReference type="InterPro" id="IPR036381">
    <property type="entry name" value="Tus_dom1"/>
</dbReference>
<dbReference type="GO" id="GO:0003677">
    <property type="term" value="F:DNA binding"/>
    <property type="evidence" value="ECO:0007669"/>
    <property type="project" value="UniProtKB-KW"/>
</dbReference>
<comment type="caution">
    <text evidence="5">The sequence shown here is derived from an EMBL/GenBank/DDBJ whole genome shotgun (WGS) entry which is preliminary data.</text>
</comment>
<protein>
    <recommendedName>
        <fullName evidence="8">DNA replication terminus site-binding protein</fullName>
    </recommendedName>
</protein>
<dbReference type="Gene3D" id="3.30.54.10">
    <property type="match status" value="1"/>
</dbReference>
<evidence type="ECO:0000313" key="4">
    <source>
        <dbReference type="EMBL" id="TFF73701.1"/>
    </source>
</evidence>
<evidence type="ECO:0000256" key="1">
    <source>
        <dbReference type="ARBA" id="ARBA00022490"/>
    </source>
</evidence>
<dbReference type="AlphaFoldDB" id="A0A5F0K8H2"/>
<dbReference type="GO" id="GO:0006274">
    <property type="term" value="P:DNA replication termination"/>
    <property type="evidence" value="ECO:0007669"/>
    <property type="project" value="InterPro"/>
</dbReference>
<dbReference type="Proteomes" id="UP000297914">
    <property type="component" value="Unassembled WGS sequence"/>
</dbReference>
<organism evidence="5 7">
    <name type="scientific">Aeromonas taiwanensis</name>
    <dbReference type="NCBI Taxonomy" id="633417"/>
    <lineage>
        <taxon>Bacteria</taxon>
        <taxon>Pseudomonadati</taxon>
        <taxon>Pseudomonadota</taxon>
        <taxon>Gammaproteobacteria</taxon>
        <taxon>Aeromonadales</taxon>
        <taxon>Aeromonadaceae</taxon>
        <taxon>Aeromonas</taxon>
    </lineage>
</organism>
<evidence type="ECO:0000256" key="2">
    <source>
        <dbReference type="ARBA" id="ARBA00022705"/>
    </source>
</evidence>
<keyword evidence="3" id="KW-0238">DNA-binding</keyword>
<dbReference type="InterPro" id="IPR036384">
    <property type="entry name" value="Tus_sf"/>
</dbReference>
<dbReference type="Proteomes" id="UP000297720">
    <property type="component" value="Unassembled WGS sequence"/>
</dbReference>
<dbReference type="Gene3D" id="3.50.14.10">
    <property type="entry name" value="Replication terminator Tus, domain 1 superfamily/Replication terminator Tus"/>
    <property type="match status" value="1"/>
</dbReference>
<keyword evidence="6" id="KW-1185">Reference proteome</keyword>
<dbReference type="GO" id="GO:0005737">
    <property type="term" value="C:cytoplasm"/>
    <property type="evidence" value="ECO:0007669"/>
    <property type="project" value="InterPro"/>
</dbReference>
<dbReference type="SUPFAM" id="SSF56596">
    <property type="entry name" value="Replication terminator protein (Tus)"/>
    <property type="match status" value="1"/>
</dbReference>
<keyword evidence="1" id="KW-0963">Cytoplasm</keyword>
<gene>
    <name evidence="4" type="ORF">DRM93_14530</name>
    <name evidence="5" type="ORF">DRM94_14530</name>
</gene>
<evidence type="ECO:0000313" key="7">
    <source>
        <dbReference type="Proteomes" id="UP000297914"/>
    </source>
</evidence>
<evidence type="ECO:0000256" key="3">
    <source>
        <dbReference type="ARBA" id="ARBA00023125"/>
    </source>
</evidence>
<evidence type="ECO:0000313" key="5">
    <source>
        <dbReference type="EMBL" id="TFF77709.1"/>
    </source>
</evidence>
<sequence length="325" mass="36705">MLVEKSLSTGHNSTSLSPSMECPMNKYELAAQLRTLEQRQHQLLAMLRDFIDDSEFIQGSTFALPPHDPKQDTRHDTPSITVTPAHGLEALYAAHHAWGHLYADAGENTRLVYRLPGAIQIHSRHNEELAGIIDAINADRKTFRDLVTNSGTIIGGPNTRWEFLHSKGMFEGLITLQFYRQITVACDTARSISFCWAHKNTMQRMTKQQIIGTLRASQDSPPRHVIDPTGWVAQLEDEIVLLSALSDDARLVIRRPNPVHPQAWLVEGDSRRMQVASTPVLILGAQKVKIGLLKNYDVTQKRPPRQTKKTANEPLISRLWLYQEQ</sequence>
<dbReference type="InterPro" id="IPR008865">
    <property type="entry name" value="DNA_replication_term_site-bd"/>
</dbReference>
<evidence type="ECO:0008006" key="8">
    <source>
        <dbReference type="Google" id="ProtNLM"/>
    </source>
</evidence>
<reference evidence="5 7" key="1">
    <citation type="submission" date="2018-06" db="EMBL/GenBank/DDBJ databases">
        <title>Occurrence of a novel blaKPC-2- and qnrS2- harbouring IncP6 plasmid from Aeromonas taiwanensis isolates recovered from the river sediments.</title>
        <authorList>
            <person name="Zheng B."/>
            <person name="Yu X."/>
            <person name="Xiao Y."/>
        </authorList>
    </citation>
    <scope>NUCLEOTIDE SEQUENCE [LARGE SCALE GENOMIC DNA]</scope>
    <source>
        <strain evidence="4 6">1713</strain>
        <strain evidence="5 7">198</strain>
    </source>
</reference>
<evidence type="ECO:0000313" key="6">
    <source>
        <dbReference type="Proteomes" id="UP000297720"/>
    </source>
</evidence>
<name>A0A5F0K8H2_9GAMM</name>
<dbReference type="EMBL" id="QORL01000032">
    <property type="protein sequence ID" value="TFF73701.1"/>
    <property type="molecule type" value="Genomic_DNA"/>
</dbReference>
<keyword evidence="2" id="KW-0235">DNA replication</keyword>